<dbReference type="OMA" id="KQPEWFI"/>
<name>A0A1R3GNJ8_COCAP</name>
<feature type="signal peptide" evidence="2">
    <location>
        <begin position="1"/>
        <end position="24"/>
    </location>
</feature>
<feature type="compositionally biased region" description="Gly residues" evidence="1">
    <location>
        <begin position="77"/>
        <end position="107"/>
    </location>
</feature>
<feature type="region of interest" description="Disordered" evidence="1">
    <location>
        <begin position="73"/>
        <end position="143"/>
    </location>
</feature>
<comment type="caution">
    <text evidence="3">The sequence shown here is derived from an EMBL/GenBank/DDBJ whole genome shotgun (WGS) entry which is preliminary data.</text>
</comment>
<sequence>MAYKTCARLFLISILLAIAGEAIAARDIPKTDDQMKQPEWLLKHDRSVLIPGLGRVLLPPHLKSPHIIPHYPYTGSTGHGSLGGGSSTGSGSIGGGSTGGSIGGSPGGARQIPGGDDTFVPNPGFEVPVPGTGAVGAGTNPRP</sequence>
<evidence type="ECO:0000313" key="3">
    <source>
        <dbReference type="EMBL" id="OMO59684.1"/>
    </source>
</evidence>
<gene>
    <name evidence="3" type="ORF">CCACVL1_24664</name>
</gene>
<dbReference type="PANTHER" id="PTHR36733">
    <property type="entry name" value="CELL WALL PROTEIN-RELATED"/>
    <property type="match status" value="1"/>
</dbReference>
<feature type="chain" id="PRO_5013181514" description="Cell wall protein" evidence="2">
    <location>
        <begin position="25"/>
        <end position="143"/>
    </location>
</feature>
<dbReference type="InterPro" id="IPR034565">
    <property type="entry name" value="Put_cell_wall"/>
</dbReference>
<evidence type="ECO:0000313" key="4">
    <source>
        <dbReference type="Proteomes" id="UP000188268"/>
    </source>
</evidence>
<proteinExistence type="predicted"/>
<evidence type="ECO:0008006" key="5">
    <source>
        <dbReference type="Google" id="ProtNLM"/>
    </source>
</evidence>
<dbReference type="AlphaFoldDB" id="A0A1R3GNJ8"/>
<evidence type="ECO:0000256" key="2">
    <source>
        <dbReference type="SAM" id="SignalP"/>
    </source>
</evidence>
<dbReference type="OrthoDB" id="1931827at2759"/>
<keyword evidence="2" id="KW-0732">Signal</keyword>
<evidence type="ECO:0000256" key="1">
    <source>
        <dbReference type="SAM" id="MobiDB-lite"/>
    </source>
</evidence>
<accession>A0A1R3GNJ8</accession>
<reference evidence="3 4" key="1">
    <citation type="submission" date="2013-09" db="EMBL/GenBank/DDBJ databases">
        <title>Corchorus capsularis genome sequencing.</title>
        <authorList>
            <person name="Alam M."/>
            <person name="Haque M.S."/>
            <person name="Islam M.S."/>
            <person name="Emdad E.M."/>
            <person name="Islam M.M."/>
            <person name="Ahmed B."/>
            <person name="Halim A."/>
            <person name="Hossen Q.M.M."/>
            <person name="Hossain M.Z."/>
            <person name="Ahmed R."/>
            <person name="Khan M.M."/>
            <person name="Islam R."/>
            <person name="Rashid M.M."/>
            <person name="Khan S.A."/>
            <person name="Rahman M.S."/>
            <person name="Alam M."/>
        </authorList>
    </citation>
    <scope>NUCLEOTIDE SEQUENCE [LARGE SCALE GENOMIC DNA]</scope>
    <source>
        <strain evidence="4">cv. CVL-1</strain>
        <tissue evidence="3">Whole seedling</tissue>
    </source>
</reference>
<dbReference type="Gramene" id="OMO59684">
    <property type="protein sequence ID" value="OMO59684"/>
    <property type="gene ID" value="CCACVL1_24664"/>
</dbReference>
<keyword evidence="4" id="KW-1185">Reference proteome</keyword>
<dbReference type="EMBL" id="AWWV01013884">
    <property type="protein sequence ID" value="OMO59684.1"/>
    <property type="molecule type" value="Genomic_DNA"/>
</dbReference>
<dbReference type="PANTHER" id="PTHR36733:SF1">
    <property type="entry name" value="CELL WALL PROTEIN-RELATED"/>
    <property type="match status" value="1"/>
</dbReference>
<organism evidence="3 4">
    <name type="scientific">Corchorus capsularis</name>
    <name type="common">Jute</name>
    <dbReference type="NCBI Taxonomy" id="210143"/>
    <lineage>
        <taxon>Eukaryota</taxon>
        <taxon>Viridiplantae</taxon>
        <taxon>Streptophyta</taxon>
        <taxon>Embryophyta</taxon>
        <taxon>Tracheophyta</taxon>
        <taxon>Spermatophyta</taxon>
        <taxon>Magnoliopsida</taxon>
        <taxon>eudicotyledons</taxon>
        <taxon>Gunneridae</taxon>
        <taxon>Pentapetalae</taxon>
        <taxon>rosids</taxon>
        <taxon>malvids</taxon>
        <taxon>Malvales</taxon>
        <taxon>Malvaceae</taxon>
        <taxon>Grewioideae</taxon>
        <taxon>Apeibeae</taxon>
        <taxon>Corchorus</taxon>
    </lineage>
</organism>
<dbReference type="Proteomes" id="UP000188268">
    <property type="component" value="Unassembled WGS sequence"/>
</dbReference>
<protein>
    <recommendedName>
        <fullName evidence="5">Cell wall protein</fullName>
    </recommendedName>
</protein>